<keyword evidence="6 10" id="KW-0648">Protein biosynthesis</keyword>
<keyword evidence="3 10" id="KW-0436">Ligase</keyword>
<dbReference type="GeneID" id="17273713"/>
<dbReference type="PaxDb" id="2903-EOD28167"/>
<dbReference type="NCBIfam" id="TIGR00456">
    <property type="entry name" value="argS"/>
    <property type="match status" value="1"/>
</dbReference>
<dbReference type="Proteomes" id="UP000013827">
    <property type="component" value="Unassembled WGS sequence"/>
</dbReference>
<dbReference type="KEGG" id="ehx:EMIHUDRAFT_418599"/>
<dbReference type="SUPFAM" id="SSF52374">
    <property type="entry name" value="Nucleotidylyl transferase"/>
    <property type="match status" value="1"/>
</dbReference>
<evidence type="ECO:0000256" key="6">
    <source>
        <dbReference type="ARBA" id="ARBA00022917"/>
    </source>
</evidence>
<evidence type="ECO:0000256" key="1">
    <source>
        <dbReference type="ARBA" id="ARBA00005594"/>
    </source>
</evidence>
<dbReference type="Pfam" id="PF05746">
    <property type="entry name" value="DALR_1"/>
    <property type="match status" value="1"/>
</dbReference>
<feature type="domain" description="DALR anticodon binding" evidence="11">
    <location>
        <begin position="493"/>
        <end position="614"/>
    </location>
</feature>
<dbReference type="SMART" id="SM01016">
    <property type="entry name" value="Arg_tRNA_synt_N"/>
    <property type="match status" value="1"/>
</dbReference>
<dbReference type="GO" id="GO:0005524">
    <property type="term" value="F:ATP binding"/>
    <property type="evidence" value="ECO:0007669"/>
    <property type="project" value="UniProtKB-KW"/>
</dbReference>
<dbReference type="SUPFAM" id="SSF47323">
    <property type="entry name" value="Anticodon-binding domain of a subclass of class I aminoacyl-tRNA synthetases"/>
    <property type="match status" value="1"/>
</dbReference>
<dbReference type="InterPro" id="IPR008909">
    <property type="entry name" value="DALR_anticod-bd"/>
</dbReference>
<dbReference type="PANTHER" id="PTHR11956:SF5">
    <property type="entry name" value="ARGININE--TRNA LIGASE, CYTOPLASMIC"/>
    <property type="match status" value="1"/>
</dbReference>
<dbReference type="RefSeq" id="XP_005780596.1">
    <property type="nucleotide sequence ID" value="XM_005780539.1"/>
</dbReference>
<evidence type="ECO:0000313" key="14">
    <source>
        <dbReference type="Proteomes" id="UP000013827"/>
    </source>
</evidence>
<dbReference type="GO" id="GO:0005737">
    <property type="term" value="C:cytoplasm"/>
    <property type="evidence" value="ECO:0007669"/>
    <property type="project" value="InterPro"/>
</dbReference>
<dbReference type="PROSITE" id="PS00178">
    <property type="entry name" value="AA_TRNA_LIGASE_I"/>
    <property type="match status" value="1"/>
</dbReference>
<evidence type="ECO:0000256" key="4">
    <source>
        <dbReference type="ARBA" id="ARBA00022741"/>
    </source>
</evidence>
<dbReference type="SUPFAM" id="SSF55190">
    <property type="entry name" value="Arginyl-tRNA synthetase (ArgRS), N-terminal 'additional' domain"/>
    <property type="match status" value="1"/>
</dbReference>
<dbReference type="InterPro" id="IPR014729">
    <property type="entry name" value="Rossmann-like_a/b/a_fold"/>
</dbReference>
<dbReference type="Gene3D" id="3.30.1360.70">
    <property type="entry name" value="Arginyl tRNA synthetase N-terminal domain"/>
    <property type="match status" value="1"/>
</dbReference>
<keyword evidence="7 10" id="KW-0030">Aminoacyl-tRNA synthetase</keyword>
<comment type="similarity">
    <text evidence="1 10">Belongs to the class-I aminoacyl-tRNA synthetase family.</text>
</comment>
<dbReference type="AlphaFoldDB" id="A0A0D3JXD2"/>
<evidence type="ECO:0000256" key="8">
    <source>
        <dbReference type="ARBA" id="ARBA00033033"/>
    </source>
</evidence>
<evidence type="ECO:0000256" key="7">
    <source>
        <dbReference type="ARBA" id="ARBA00023146"/>
    </source>
</evidence>
<dbReference type="EC" id="6.1.1.19" evidence="2"/>
<proteinExistence type="inferred from homology"/>
<dbReference type="STRING" id="2903.R1CZI2"/>
<dbReference type="OMA" id="NKPLHLG"/>
<evidence type="ECO:0000259" key="12">
    <source>
        <dbReference type="SMART" id="SM01016"/>
    </source>
</evidence>
<evidence type="ECO:0000256" key="5">
    <source>
        <dbReference type="ARBA" id="ARBA00022840"/>
    </source>
</evidence>
<dbReference type="InterPro" id="IPR005148">
    <property type="entry name" value="Arg-tRNA-synth_N"/>
</dbReference>
<evidence type="ECO:0000259" key="11">
    <source>
        <dbReference type="SMART" id="SM00836"/>
    </source>
</evidence>
<evidence type="ECO:0000256" key="3">
    <source>
        <dbReference type="ARBA" id="ARBA00022598"/>
    </source>
</evidence>
<dbReference type="EnsemblProtists" id="EOD28167">
    <property type="protein sequence ID" value="EOD28167"/>
    <property type="gene ID" value="EMIHUDRAFT_418599"/>
</dbReference>
<sequence>MPSTSAPPTLLQALTAICTRALEASFPGISCAIHVAPSTKGAHYQNNTAMPLFKALKDAGRSAEAASPKAVAEKLAAQMTACDTDGLLARCEVAGPGFINIFVAPAYLESTVNSILRHGPMPPPCAPKRVVVDFSSPNVAKEMHVGHLRSTIIGDTISRLLEFCGHRVDRVNHVGDWGTQFGMLIGHLKNVFPDYATKPPPIGDLQQFYKDAKKVFDDDEAFKKVAHAEVPCPRQAGDADSRFAWRQICEVSRREFEKVYSRLQVELEEVGESFYNEYIPPVIRHLTEIGVAHDSDGAMVLFPPGTKHEQPLIVRKSDGGFGYDSTDMAAVWYRLLELQADWLVYVTDAGQSQHFELIFAAARQAGWVGDKRLDHCPFGLVCGDDGKKFKTRSGDATRLVDRLLDGASRSLLGTSLWDADVAAGKLEPYTDEELLETARVMGYGAVKYADLKGGRVNDYIFSYERMLDDKGGADRPLTARSPRRRERNTAVYLLYAGARLSSIQRKAAATSGASAAELVASGAGVALSMPTELELALALARFGETVEFTTQTLLPNKLCEYVHDVCVKFTAFYLECKVIEEDAVNQSRLLLVRAAQLVIKKANELLGIGYVDKV</sequence>
<dbReference type="eggNOG" id="KOG4426">
    <property type="taxonomic scope" value="Eukaryota"/>
</dbReference>
<dbReference type="CDD" id="cd00671">
    <property type="entry name" value="ArgRS_core"/>
    <property type="match status" value="1"/>
</dbReference>
<dbReference type="GO" id="GO:0004814">
    <property type="term" value="F:arginine-tRNA ligase activity"/>
    <property type="evidence" value="ECO:0007669"/>
    <property type="project" value="UniProtKB-EC"/>
</dbReference>
<keyword evidence="14" id="KW-1185">Reference proteome</keyword>
<protein>
    <recommendedName>
        <fullName evidence="2">arginine--tRNA ligase</fullName>
        <ecNumber evidence="2">6.1.1.19</ecNumber>
    </recommendedName>
    <alternativeName>
        <fullName evidence="8">Arginyl-tRNA synthetase</fullName>
    </alternativeName>
</protein>
<dbReference type="PRINTS" id="PR01038">
    <property type="entry name" value="TRNASYNTHARG"/>
</dbReference>
<keyword evidence="4 10" id="KW-0547">Nucleotide-binding</keyword>
<dbReference type="PANTHER" id="PTHR11956">
    <property type="entry name" value="ARGINYL-TRNA SYNTHETASE"/>
    <property type="match status" value="1"/>
</dbReference>
<dbReference type="Gene3D" id="1.10.730.10">
    <property type="entry name" value="Isoleucyl-tRNA Synthetase, Domain 1"/>
    <property type="match status" value="1"/>
</dbReference>
<accession>A0A0D3JXD2</accession>
<evidence type="ECO:0000313" key="13">
    <source>
        <dbReference type="EnsemblProtists" id="EOD28167"/>
    </source>
</evidence>
<dbReference type="HAMAP" id="MF_00123">
    <property type="entry name" value="Arg_tRNA_synth"/>
    <property type="match status" value="1"/>
</dbReference>
<reference evidence="13" key="2">
    <citation type="submission" date="2024-10" db="UniProtKB">
        <authorList>
            <consortium name="EnsemblProtists"/>
        </authorList>
    </citation>
    <scope>IDENTIFICATION</scope>
</reference>
<dbReference type="FunFam" id="3.40.50.620:FF:000116">
    <property type="entry name" value="Arginine--tRNA ligase"/>
    <property type="match status" value="1"/>
</dbReference>
<dbReference type="SMART" id="SM00836">
    <property type="entry name" value="DALR_1"/>
    <property type="match status" value="1"/>
</dbReference>
<reference evidence="14" key="1">
    <citation type="journal article" date="2013" name="Nature">
        <title>Pan genome of the phytoplankton Emiliania underpins its global distribution.</title>
        <authorList>
            <person name="Read B.A."/>
            <person name="Kegel J."/>
            <person name="Klute M.J."/>
            <person name="Kuo A."/>
            <person name="Lefebvre S.C."/>
            <person name="Maumus F."/>
            <person name="Mayer C."/>
            <person name="Miller J."/>
            <person name="Monier A."/>
            <person name="Salamov A."/>
            <person name="Young J."/>
            <person name="Aguilar M."/>
            <person name="Claverie J.M."/>
            <person name="Frickenhaus S."/>
            <person name="Gonzalez K."/>
            <person name="Herman E.K."/>
            <person name="Lin Y.C."/>
            <person name="Napier J."/>
            <person name="Ogata H."/>
            <person name="Sarno A.F."/>
            <person name="Shmutz J."/>
            <person name="Schroeder D."/>
            <person name="de Vargas C."/>
            <person name="Verret F."/>
            <person name="von Dassow P."/>
            <person name="Valentin K."/>
            <person name="Van de Peer Y."/>
            <person name="Wheeler G."/>
            <person name="Dacks J.B."/>
            <person name="Delwiche C.F."/>
            <person name="Dyhrman S.T."/>
            <person name="Glockner G."/>
            <person name="John U."/>
            <person name="Richards T."/>
            <person name="Worden A.Z."/>
            <person name="Zhang X."/>
            <person name="Grigoriev I.V."/>
            <person name="Allen A.E."/>
            <person name="Bidle K."/>
            <person name="Borodovsky M."/>
            <person name="Bowler C."/>
            <person name="Brownlee C."/>
            <person name="Cock J.M."/>
            <person name="Elias M."/>
            <person name="Gladyshev V.N."/>
            <person name="Groth M."/>
            <person name="Guda C."/>
            <person name="Hadaegh A."/>
            <person name="Iglesias-Rodriguez M.D."/>
            <person name="Jenkins J."/>
            <person name="Jones B.M."/>
            <person name="Lawson T."/>
            <person name="Leese F."/>
            <person name="Lindquist E."/>
            <person name="Lobanov A."/>
            <person name="Lomsadze A."/>
            <person name="Malik S.B."/>
            <person name="Marsh M.E."/>
            <person name="Mackinder L."/>
            <person name="Mock T."/>
            <person name="Mueller-Roeber B."/>
            <person name="Pagarete A."/>
            <person name="Parker M."/>
            <person name="Probert I."/>
            <person name="Quesneville H."/>
            <person name="Raines C."/>
            <person name="Rensing S.A."/>
            <person name="Riano-Pachon D.M."/>
            <person name="Richier S."/>
            <person name="Rokitta S."/>
            <person name="Shiraiwa Y."/>
            <person name="Soanes D.M."/>
            <person name="van der Giezen M."/>
            <person name="Wahlund T.M."/>
            <person name="Williams B."/>
            <person name="Wilson W."/>
            <person name="Wolfe G."/>
            <person name="Wurch L.L."/>
        </authorList>
    </citation>
    <scope>NUCLEOTIDE SEQUENCE</scope>
</reference>
<keyword evidence="5 10" id="KW-0067">ATP-binding</keyword>
<dbReference type="InterPro" id="IPR001278">
    <property type="entry name" value="Arg-tRNA-ligase"/>
</dbReference>
<dbReference type="HOGENOM" id="CLU_006406_5_1_1"/>
<dbReference type="InterPro" id="IPR009080">
    <property type="entry name" value="tRNAsynth_Ia_anticodon-bd"/>
</dbReference>
<dbReference type="InterPro" id="IPR036695">
    <property type="entry name" value="Arg-tRNA-synth_N_sf"/>
</dbReference>
<dbReference type="GO" id="GO:0006420">
    <property type="term" value="P:arginyl-tRNA aminoacylation"/>
    <property type="evidence" value="ECO:0007669"/>
    <property type="project" value="InterPro"/>
</dbReference>
<dbReference type="Gene3D" id="3.40.50.620">
    <property type="entry name" value="HUPs"/>
    <property type="match status" value="1"/>
</dbReference>
<evidence type="ECO:0000256" key="9">
    <source>
        <dbReference type="ARBA" id="ARBA00049339"/>
    </source>
</evidence>
<dbReference type="Pfam" id="PF03485">
    <property type="entry name" value="Arg_tRNA_synt_N"/>
    <property type="match status" value="1"/>
</dbReference>
<evidence type="ECO:0000256" key="10">
    <source>
        <dbReference type="RuleBase" id="RU363038"/>
    </source>
</evidence>
<organism evidence="13 14">
    <name type="scientific">Emiliania huxleyi (strain CCMP1516)</name>
    <dbReference type="NCBI Taxonomy" id="280463"/>
    <lineage>
        <taxon>Eukaryota</taxon>
        <taxon>Haptista</taxon>
        <taxon>Haptophyta</taxon>
        <taxon>Prymnesiophyceae</taxon>
        <taxon>Isochrysidales</taxon>
        <taxon>Noelaerhabdaceae</taxon>
        <taxon>Emiliania</taxon>
    </lineage>
</organism>
<dbReference type="InterPro" id="IPR001412">
    <property type="entry name" value="aa-tRNA-synth_I_CS"/>
</dbReference>
<dbReference type="InterPro" id="IPR035684">
    <property type="entry name" value="ArgRS_core"/>
</dbReference>
<evidence type="ECO:0000256" key="2">
    <source>
        <dbReference type="ARBA" id="ARBA00012837"/>
    </source>
</evidence>
<name>A0A0D3JXD2_EMIH1</name>
<comment type="catalytic activity">
    <reaction evidence="9">
        <text>tRNA(Arg) + L-arginine + ATP = L-arginyl-tRNA(Arg) + AMP + diphosphate</text>
        <dbReference type="Rhea" id="RHEA:20301"/>
        <dbReference type="Rhea" id="RHEA-COMP:9658"/>
        <dbReference type="Rhea" id="RHEA-COMP:9673"/>
        <dbReference type="ChEBI" id="CHEBI:30616"/>
        <dbReference type="ChEBI" id="CHEBI:32682"/>
        <dbReference type="ChEBI" id="CHEBI:33019"/>
        <dbReference type="ChEBI" id="CHEBI:78442"/>
        <dbReference type="ChEBI" id="CHEBI:78513"/>
        <dbReference type="ChEBI" id="CHEBI:456215"/>
        <dbReference type="EC" id="6.1.1.19"/>
    </reaction>
</comment>
<dbReference type="Pfam" id="PF00750">
    <property type="entry name" value="tRNA-synt_1d"/>
    <property type="match status" value="1"/>
</dbReference>
<feature type="domain" description="Arginyl tRNA synthetase N-terminal" evidence="12">
    <location>
        <begin position="12"/>
        <end position="103"/>
    </location>
</feature>